<dbReference type="Proteomes" id="UP000479710">
    <property type="component" value="Unassembled WGS sequence"/>
</dbReference>
<protein>
    <submittedName>
        <fullName evidence="2">Uncharacterized protein</fullName>
    </submittedName>
</protein>
<gene>
    <name evidence="2" type="ORF">E2562_034612</name>
</gene>
<name>A0A6G1DRJ9_9ORYZ</name>
<evidence type="ECO:0000256" key="1">
    <source>
        <dbReference type="SAM" id="MobiDB-lite"/>
    </source>
</evidence>
<reference evidence="2 3" key="1">
    <citation type="submission" date="2019-11" db="EMBL/GenBank/DDBJ databases">
        <title>Whole genome sequence of Oryza granulata.</title>
        <authorList>
            <person name="Li W."/>
        </authorList>
    </citation>
    <scope>NUCLEOTIDE SEQUENCE [LARGE SCALE GENOMIC DNA]</scope>
    <source>
        <strain evidence="3">cv. Menghai</strain>
        <tissue evidence="2">Leaf</tissue>
    </source>
</reference>
<comment type="caution">
    <text evidence="2">The sequence shown here is derived from an EMBL/GenBank/DDBJ whole genome shotgun (WGS) entry which is preliminary data.</text>
</comment>
<keyword evidence="3" id="KW-1185">Reference proteome</keyword>
<dbReference type="AlphaFoldDB" id="A0A6G1DRJ9"/>
<feature type="region of interest" description="Disordered" evidence="1">
    <location>
        <begin position="53"/>
        <end position="76"/>
    </location>
</feature>
<sequence length="76" mass="7424">MNNACEMINENDLAVSSKASGSFMMPTAVVSVSGGGGAADVEELQTAAAHCQGADGRASGRAGGERAEVPMGGALP</sequence>
<organism evidence="2 3">
    <name type="scientific">Oryza meyeriana var. granulata</name>
    <dbReference type="NCBI Taxonomy" id="110450"/>
    <lineage>
        <taxon>Eukaryota</taxon>
        <taxon>Viridiplantae</taxon>
        <taxon>Streptophyta</taxon>
        <taxon>Embryophyta</taxon>
        <taxon>Tracheophyta</taxon>
        <taxon>Spermatophyta</taxon>
        <taxon>Magnoliopsida</taxon>
        <taxon>Liliopsida</taxon>
        <taxon>Poales</taxon>
        <taxon>Poaceae</taxon>
        <taxon>BOP clade</taxon>
        <taxon>Oryzoideae</taxon>
        <taxon>Oryzeae</taxon>
        <taxon>Oryzinae</taxon>
        <taxon>Oryza</taxon>
        <taxon>Oryza meyeriana</taxon>
    </lineage>
</organism>
<dbReference type="EMBL" id="SPHZ02000006">
    <property type="protein sequence ID" value="KAF0915248.1"/>
    <property type="molecule type" value="Genomic_DNA"/>
</dbReference>
<evidence type="ECO:0000313" key="2">
    <source>
        <dbReference type="EMBL" id="KAF0915248.1"/>
    </source>
</evidence>
<accession>A0A6G1DRJ9</accession>
<evidence type="ECO:0000313" key="3">
    <source>
        <dbReference type="Proteomes" id="UP000479710"/>
    </source>
</evidence>
<proteinExistence type="predicted"/>